<dbReference type="PRINTS" id="PR00405">
    <property type="entry name" value="REVINTRACTNG"/>
</dbReference>
<evidence type="ECO:0000256" key="3">
    <source>
        <dbReference type="ARBA" id="ARBA00022723"/>
    </source>
</evidence>
<dbReference type="PROSITE" id="PS51419">
    <property type="entry name" value="RAB"/>
    <property type="match status" value="1"/>
</dbReference>
<evidence type="ECO:0000256" key="10">
    <source>
        <dbReference type="SAM" id="MobiDB-lite"/>
    </source>
</evidence>
<keyword evidence="7 8" id="KW-0040">ANK repeat</keyword>
<dbReference type="CDD" id="cd04103">
    <property type="entry name" value="Centaurin_gamma"/>
    <property type="match status" value="1"/>
</dbReference>
<name>A0A8C8D839_ONCTS</name>
<dbReference type="PANTHER" id="PTHR45819:SF3">
    <property type="entry name" value="ARF-GAP WITH GTPASE, ANK REPEAT AND PH DOMAIN-CONTAINING PROTEIN 2"/>
    <property type="match status" value="1"/>
</dbReference>
<feature type="domain" description="PH" evidence="11">
    <location>
        <begin position="339"/>
        <end position="542"/>
    </location>
</feature>
<keyword evidence="14" id="KW-1185">Reference proteome</keyword>
<feature type="region of interest" description="Disordered" evidence="10">
    <location>
        <begin position="469"/>
        <end position="497"/>
    </location>
</feature>
<dbReference type="SUPFAM" id="SSF50729">
    <property type="entry name" value="PH domain-like"/>
    <property type="match status" value="1"/>
</dbReference>
<sequence length="830" mass="89962">FKMNSSNKLAQSSAIRAEVKRHESVQNTINKLFKQFERVGDQQLRSGLKVYLHSIQASCANSQEWTLSRSIPELRVGLLGSLQSGRSALVNRYITGSYLPLEKIEGGRYKKEVLVDGQNHLLLIREEAALPDAQFSNWVDAVVLVFSLENEASFQEVYKLYSQLNTLRSTAEIPLVVVGTQDKISSTNPRVIEDIRARQLCVDVRHCVFYETCATYGLNVDRVFQEAAQKIVTQKKQSALLASCKSLPNSPSHSGGSTPGSTSFPGQASNGGLSSNYPSSLPSTPVISHRELRGGAGAGVGAGERGTLFTWYDFSQNRRGSGSEKNVDPKGDLGSGRAITIKQSILWKRSGSSLNKEWKKKYVTLSSNGTLGYHSSVNDYMPNAHAKEIDLLRVTVKVPGKRPPRAVPLCGPSPSPGLNDAVKDTGATESTGLVPVEEQAGALPPPADSGVKCCPSSLSKAIEGVTSLPFGKDGQSSPMIDRKKKTRKKSMNQKGDTAIGQAEDEENVDFIIVSSTGQTWHFEAQTLEERDAWVAAIESQILASLQSCESLRNKARRSSQSEAVAIQAIRNAKGNSLCVDCEAPNPTWASLNLGALICIECSGIHRNLGTHLSRVRSLDLDDWPRELTQVLTAIGNHLANSIWESHTQGRHKPTPNATREERESWIRAKYEQRMFVAPLPAPSSTGPGDTAMSVCLLSAVTERDLPRFLLLLAHSNKDQINTALSTGGAPSHTQPHTALHAACQLGDVVMTQLLVWYGSDVKARDPQGQTALTMARKTGSKECADILLQHGCPNEVSPVSPTGPTLGLSRRSSTASLSSLGRTNSRRRVS</sequence>
<keyword evidence="2" id="KW-0343">GTPase activation</keyword>
<dbReference type="Pfam" id="PF00071">
    <property type="entry name" value="Ras"/>
    <property type="match status" value="1"/>
</dbReference>
<protein>
    <recommendedName>
        <fullName evidence="15">ArfGAP with GTPase domain, ankyrin repeat and PH domain 2</fullName>
    </recommendedName>
</protein>
<dbReference type="Ensembl" id="ENSOTST00005021357.2">
    <property type="protein sequence ID" value="ENSOTSP00005019641.2"/>
    <property type="gene ID" value="ENSOTSG00005041211.2"/>
</dbReference>
<dbReference type="AlphaFoldDB" id="A0A8C8D839"/>
<dbReference type="GeneTree" id="ENSGT00940000158956"/>
<keyword evidence="4" id="KW-0547">Nucleotide-binding</keyword>
<evidence type="ECO:0000256" key="7">
    <source>
        <dbReference type="ARBA" id="ARBA00023043"/>
    </source>
</evidence>
<dbReference type="SMART" id="SM00105">
    <property type="entry name" value="ArfGap"/>
    <property type="match status" value="1"/>
</dbReference>
<evidence type="ECO:0008006" key="15">
    <source>
        <dbReference type="Google" id="ProtNLM"/>
    </source>
</evidence>
<dbReference type="PROSITE" id="PS50088">
    <property type="entry name" value="ANK_REPEAT"/>
    <property type="match status" value="1"/>
</dbReference>
<evidence type="ECO:0000256" key="8">
    <source>
        <dbReference type="PROSITE-ProRule" id="PRU00023"/>
    </source>
</evidence>
<dbReference type="InterPro" id="IPR036770">
    <property type="entry name" value="Ankyrin_rpt-contain_sf"/>
</dbReference>
<dbReference type="InterPro" id="IPR038508">
    <property type="entry name" value="ArfGAP_dom_sf"/>
</dbReference>
<evidence type="ECO:0000256" key="9">
    <source>
        <dbReference type="PROSITE-ProRule" id="PRU00288"/>
    </source>
</evidence>
<feature type="region of interest" description="Disordered" evidence="10">
    <location>
        <begin position="246"/>
        <end position="287"/>
    </location>
</feature>
<feature type="compositionally biased region" description="Polar residues" evidence="10">
    <location>
        <begin position="267"/>
        <end position="286"/>
    </location>
</feature>
<dbReference type="GO" id="GO:0005096">
    <property type="term" value="F:GTPase activator activity"/>
    <property type="evidence" value="ECO:0007669"/>
    <property type="project" value="UniProtKB-KW"/>
</dbReference>
<dbReference type="SMART" id="SM00233">
    <property type="entry name" value="PH"/>
    <property type="match status" value="1"/>
</dbReference>
<dbReference type="FunFam" id="1.25.40.20:FF:000298">
    <property type="entry name" value="ArfGAP with GTPase domain, ankyrin repeat and PH domain 2"/>
    <property type="match status" value="1"/>
</dbReference>
<dbReference type="Proteomes" id="UP000694402">
    <property type="component" value="Unassembled WGS sequence"/>
</dbReference>
<dbReference type="SMART" id="SM00173">
    <property type="entry name" value="RAS"/>
    <property type="match status" value="1"/>
</dbReference>
<dbReference type="GO" id="GO:0043524">
    <property type="term" value="P:negative regulation of neuron apoptotic process"/>
    <property type="evidence" value="ECO:0007669"/>
    <property type="project" value="TreeGrafter"/>
</dbReference>
<dbReference type="InterPro" id="IPR001806">
    <property type="entry name" value="Small_GTPase"/>
</dbReference>
<dbReference type="PROSITE" id="PS50297">
    <property type="entry name" value="ANK_REP_REGION"/>
    <property type="match status" value="1"/>
</dbReference>
<dbReference type="GO" id="GO:0008270">
    <property type="term" value="F:zinc ion binding"/>
    <property type="evidence" value="ECO:0007669"/>
    <property type="project" value="UniProtKB-KW"/>
</dbReference>
<dbReference type="Gene3D" id="1.10.220.150">
    <property type="entry name" value="Arf GTPase activating protein"/>
    <property type="match status" value="1"/>
</dbReference>
<dbReference type="Pfam" id="PF12796">
    <property type="entry name" value="Ank_2"/>
    <property type="match status" value="1"/>
</dbReference>
<dbReference type="PROSITE" id="PS50003">
    <property type="entry name" value="PH_DOMAIN"/>
    <property type="match status" value="1"/>
</dbReference>
<keyword evidence="3" id="KW-0479">Metal-binding</keyword>
<dbReference type="InterPro" id="IPR001164">
    <property type="entry name" value="ArfGAP_dom"/>
</dbReference>
<evidence type="ECO:0000256" key="2">
    <source>
        <dbReference type="ARBA" id="ARBA00022468"/>
    </source>
</evidence>
<dbReference type="InterPro" id="IPR027417">
    <property type="entry name" value="P-loop_NTPase"/>
</dbReference>
<accession>A0A8C8D839</accession>
<evidence type="ECO:0000256" key="1">
    <source>
        <dbReference type="ARBA" id="ARBA00005430"/>
    </source>
</evidence>
<reference evidence="13" key="2">
    <citation type="submission" date="2025-09" db="UniProtKB">
        <authorList>
            <consortium name="Ensembl"/>
        </authorList>
    </citation>
    <scope>IDENTIFICATION</scope>
</reference>
<evidence type="ECO:0000259" key="12">
    <source>
        <dbReference type="PROSITE" id="PS50115"/>
    </source>
</evidence>
<dbReference type="GO" id="GO:0005634">
    <property type="term" value="C:nucleus"/>
    <property type="evidence" value="ECO:0007669"/>
    <property type="project" value="TreeGrafter"/>
</dbReference>
<proteinExistence type="inferred from homology"/>
<dbReference type="SUPFAM" id="SSF52540">
    <property type="entry name" value="P-loop containing nucleoside triphosphate hydrolases"/>
    <property type="match status" value="1"/>
</dbReference>
<keyword evidence="6" id="KW-0862">Zinc</keyword>
<evidence type="ECO:0000256" key="4">
    <source>
        <dbReference type="ARBA" id="ARBA00022741"/>
    </source>
</evidence>
<dbReference type="CDD" id="cd08836">
    <property type="entry name" value="ArfGap_AGAP"/>
    <property type="match status" value="1"/>
</dbReference>
<dbReference type="Gene3D" id="2.30.29.30">
    <property type="entry name" value="Pleckstrin-homology domain (PH domain)/Phosphotyrosine-binding domain (PTB)"/>
    <property type="match status" value="2"/>
</dbReference>
<dbReference type="PROSITE" id="PS51421">
    <property type="entry name" value="RAS"/>
    <property type="match status" value="1"/>
</dbReference>
<dbReference type="SMART" id="SM00175">
    <property type="entry name" value="RAB"/>
    <property type="match status" value="1"/>
</dbReference>
<dbReference type="PROSITE" id="PS50115">
    <property type="entry name" value="ARFGAP"/>
    <property type="match status" value="1"/>
</dbReference>
<evidence type="ECO:0000313" key="13">
    <source>
        <dbReference type="Ensembl" id="ENSOTSP00005019641.2"/>
    </source>
</evidence>
<dbReference type="InterPro" id="IPR011993">
    <property type="entry name" value="PH-like_dom_sf"/>
</dbReference>
<dbReference type="InterPro" id="IPR051282">
    <property type="entry name" value="Arf-GAP_GTPase_ANK_PH"/>
</dbReference>
<dbReference type="InterPro" id="IPR037278">
    <property type="entry name" value="ARFGAP/RecO"/>
</dbReference>
<dbReference type="GO" id="GO:0005525">
    <property type="term" value="F:GTP binding"/>
    <property type="evidence" value="ECO:0007669"/>
    <property type="project" value="InterPro"/>
</dbReference>
<dbReference type="Gene3D" id="1.25.40.20">
    <property type="entry name" value="Ankyrin repeat-containing domain"/>
    <property type="match status" value="1"/>
</dbReference>
<organism evidence="13 14">
    <name type="scientific">Oncorhynchus tshawytscha</name>
    <name type="common">Chinook salmon</name>
    <name type="synonym">Salmo tshawytscha</name>
    <dbReference type="NCBI Taxonomy" id="74940"/>
    <lineage>
        <taxon>Eukaryota</taxon>
        <taxon>Metazoa</taxon>
        <taxon>Chordata</taxon>
        <taxon>Craniata</taxon>
        <taxon>Vertebrata</taxon>
        <taxon>Euteleostomi</taxon>
        <taxon>Actinopterygii</taxon>
        <taxon>Neopterygii</taxon>
        <taxon>Teleostei</taxon>
        <taxon>Protacanthopterygii</taxon>
        <taxon>Salmoniformes</taxon>
        <taxon>Salmonidae</taxon>
        <taxon>Salmoninae</taxon>
        <taxon>Oncorhynchus</taxon>
    </lineage>
</organism>
<dbReference type="PANTHER" id="PTHR45819">
    <property type="entry name" value="CENTAURIN-GAMMA-1A"/>
    <property type="match status" value="1"/>
</dbReference>
<dbReference type="InterPro" id="IPR002110">
    <property type="entry name" value="Ankyrin_rpt"/>
</dbReference>
<evidence type="ECO:0000259" key="11">
    <source>
        <dbReference type="PROSITE" id="PS50003"/>
    </source>
</evidence>
<dbReference type="Gene3D" id="3.40.50.300">
    <property type="entry name" value="P-loop containing nucleotide triphosphate hydrolases"/>
    <property type="match status" value="1"/>
</dbReference>
<feature type="domain" description="Arf-GAP" evidence="12">
    <location>
        <begin position="563"/>
        <end position="683"/>
    </location>
</feature>
<feature type="compositionally biased region" description="Basic residues" evidence="10">
    <location>
        <begin position="482"/>
        <end position="491"/>
    </location>
</feature>
<keyword evidence="5 9" id="KW-0863">Zinc-finger</keyword>
<feature type="compositionally biased region" description="Low complexity" evidence="10">
    <location>
        <begin position="805"/>
        <end position="823"/>
    </location>
</feature>
<dbReference type="CDD" id="cd01250">
    <property type="entry name" value="PH_AGAP"/>
    <property type="match status" value="1"/>
</dbReference>
<feature type="repeat" description="ANK" evidence="8">
    <location>
        <begin position="734"/>
        <end position="766"/>
    </location>
</feature>
<feature type="compositionally biased region" description="Low complexity" evidence="10">
    <location>
        <begin position="248"/>
        <end position="266"/>
    </location>
</feature>
<feature type="region of interest" description="Disordered" evidence="10">
    <location>
        <begin position="794"/>
        <end position="830"/>
    </location>
</feature>
<comment type="similarity">
    <text evidence="1">Belongs to the centaurin gamma-like family.</text>
</comment>
<reference evidence="13" key="1">
    <citation type="submission" date="2025-08" db="UniProtKB">
        <authorList>
            <consortium name="Ensembl"/>
        </authorList>
    </citation>
    <scope>IDENTIFICATION</scope>
</reference>
<evidence type="ECO:0000256" key="6">
    <source>
        <dbReference type="ARBA" id="ARBA00022833"/>
    </source>
</evidence>
<dbReference type="SUPFAM" id="SSF57863">
    <property type="entry name" value="ArfGap/RecO-like zinc finger"/>
    <property type="match status" value="1"/>
</dbReference>
<evidence type="ECO:0000313" key="14">
    <source>
        <dbReference type="Proteomes" id="UP000694402"/>
    </source>
</evidence>
<gene>
    <name evidence="13" type="primary">AGAP2</name>
</gene>
<dbReference type="GO" id="GO:0003924">
    <property type="term" value="F:GTPase activity"/>
    <property type="evidence" value="ECO:0007669"/>
    <property type="project" value="InterPro"/>
</dbReference>
<dbReference type="InterPro" id="IPR001849">
    <property type="entry name" value="PH_domain"/>
</dbReference>
<evidence type="ECO:0000256" key="5">
    <source>
        <dbReference type="ARBA" id="ARBA00022771"/>
    </source>
</evidence>
<dbReference type="Pfam" id="PF01412">
    <property type="entry name" value="ArfGap"/>
    <property type="match status" value="1"/>
</dbReference>
<dbReference type="SUPFAM" id="SSF48403">
    <property type="entry name" value="Ankyrin repeat"/>
    <property type="match status" value="1"/>
</dbReference>
<dbReference type="FunFam" id="3.40.50.300:FF:000545">
    <property type="entry name" value="arf-GAP with GTPase, ANK repeat and PH domain-containing protein 2"/>
    <property type="match status" value="1"/>
</dbReference>
<dbReference type="FunFam" id="1.10.220.150:FF:000001">
    <property type="entry name" value="Arf-GAP with GTPase, ANK repeat and PH domain-containing protein 1"/>
    <property type="match status" value="1"/>
</dbReference>